<dbReference type="Proteomes" id="UP001595740">
    <property type="component" value="Unassembled WGS sequence"/>
</dbReference>
<sequence length="437" mass="45284">MRAAVLLALLCLAVATAADVPPSPSRLALAPSSSAATPEQAMAERQLLLMLRAPPPHFRPDADYAGDYQTAPGRHARRRIARELAREHGLRLRDDWPMPALGLDCFVLEAVSGDARTRIVPRLAADPRVESVQPMQLFRLRGAGRLGAGDPLSAAQPAVARWHLRQLHTLATGRRVVVAALDTGVDVHHPDLHGQVAVTRDFVDGGATPAETHGTQVAGIIGARSDDGIGIAGVAPQARLLALRACWQSPGADGAAACSSFTLAKALQFALDADAQVLNLSLTGADDRLLARLLDAALQRGVTVVAAVDVDVDDGGFPAAHPGVLAVAGVHDHGARPGVLLAPDRGIPAPTPGGGWTLVSGPSYAAAQVSGLVALLRELSPRLRATQLRAALAPAPGLGLASRRPTLIDACAAVVRVAQRCACDCVAAPTASARPRR</sequence>
<dbReference type="InterPro" id="IPR015500">
    <property type="entry name" value="Peptidase_S8_subtilisin-rel"/>
</dbReference>
<evidence type="ECO:0000256" key="1">
    <source>
        <dbReference type="ARBA" id="ARBA00011073"/>
    </source>
</evidence>
<dbReference type="SUPFAM" id="SSF52743">
    <property type="entry name" value="Subtilisin-like"/>
    <property type="match status" value="1"/>
</dbReference>
<organism evidence="8 9">
    <name type="scientific">Lysobacter cavernae</name>
    <dbReference type="NCBI Taxonomy" id="1685901"/>
    <lineage>
        <taxon>Bacteria</taxon>
        <taxon>Pseudomonadati</taxon>
        <taxon>Pseudomonadota</taxon>
        <taxon>Gammaproteobacteria</taxon>
        <taxon>Lysobacterales</taxon>
        <taxon>Lysobacteraceae</taxon>
        <taxon>Lysobacter</taxon>
    </lineage>
</organism>
<feature type="active site" description="Charge relay system" evidence="5">
    <location>
        <position position="182"/>
    </location>
</feature>
<evidence type="ECO:0000256" key="5">
    <source>
        <dbReference type="PROSITE-ProRule" id="PRU01240"/>
    </source>
</evidence>
<dbReference type="InterPro" id="IPR000209">
    <property type="entry name" value="Peptidase_S8/S53_dom"/>
</dbReference>
<name>A0ABV7RLP7_9GAMM</name>
<comment type="caution">
    <text evidence="8">The sequence shown here is derived from an EMBL/GenBank/DDBJ whole genome shotgun (WGS) entry which is preliminary data.</text>
</comment>
<feature type="signal peptide" evidence="6">
    <location>
        <begin position="1"/>
        <end position="17"/>
    </location>
</feature>
<evidence type="ECO:0000256" key="6">
    <source>
        <dbReference type="SAM" id="SignalP"/>
    </source>
</evidence>
<dbReference type="PANTHER" id="PTHR43806">
    <property type="entry name" value="PEPTIDASE S8"/>
    <property type="match status" value="1"/>
</dbReference>
<keyword evidence="9" id="KW-1185">Reference proteome</keyword>
<keyword evidence="3 5" id="KW-0378">Hydrolase</keyword>
<feature type="active site" description="Charge relay system" evidence="5">
    <location>
        <position position="363"/>
    </location>
</feature>
<dbReference type="InterPro" id="IPR022398">
    <property type="entry name" value="Peptidase_S8_His-AS"/>
</dbReference>
<feature type="domain" description="Peptidase S8/S53" evidence="7">
    <location>
        <begin position="173"/>
        <end position="392"/>
    </location>
</feature>
<dbReference type="PROSITE" id="PS00137">
    <property type="entry name" value="SUBTILASE_HIS"/>
    <property type="match status" value="1"/>
</dbReference>
<protein>
    <submittedName>
        <fullName evidence="8">S8 family serine peptidase</fullName>
    </submittedName>
</protein>
<dbReference type="RefSeq" id="WP_386758072.1">
    <property type="nucleotide sequence ID" value="NZ_JBHRXK010000002.1"/>
</dbReference>
<dbReference type="InterPro" id="IPR036852">
    <property type="entry name" value="Peptidase_S8/S53_dom_sf"/>
</dbReference>
<dbReference type="EMBL" id="JBHRXK010000002">
    <property type="protein sequence ID" value="MFC3550300.1"/>
    <property type="molecule type" value="Genomic_DNA"/>
</dbReference>
<evidence type="ECO:0000256" key="3">
    <source>
        <dbReference type="ARBA" id="ARBA00022801"/>
    </source>
</evidence>
<feature type="chain" id="PRO_5045769922" evidence="6">
    <location>
        <begin position="18"/>
        <end position="437"/>
    </location>
</feature>
<evidence type="ECO:0000256" key="4">
    <source>
        <dbReference type="ARBA" id="ARBA00022825"/>
    </source>
</evidence>
<keyword evidence="2 5" id="KW-0645">Protease</keyword>
<dbReference type="InterPro" id="IPR050131">
    <property type="entry name" value="Peptidase_S8_subtilisin-like"/>
</dbReference>
<dbReference type="Gene3D" id="3.40.50.200">
    <property type="entry name" value="Peptidase S8/S53 domain"/>
    <property type="match status" value="1"/>
</dbReference>
<feature type="active site" description="Charge relay system" evidence="5">
    <location>
        <position position="213"/>
    </location>
</feature>
<evidence type="ECO:0000313" key="9">
    <source>
        <dbReference type="Proteomes" id="UP001595740"/>
    </source>
</evidence>
<proteinExistence type="inferred from homology"/>
<reference evidence="9" key="1">
    <citation type="journal article" date="2019" name="Int. J. Syst. Evol. Microbiol.">
        <title>The Global Catalogue of Microorganisms (GCM) 10K type strain sequencing project: providing services to taxonomists for standard genome sequencing and annotation.</title>
        <authorList>
            <consortium name="The Broad Institute Genomics Platform"/>
            <consortium name="The Broad Institute Genome Sequencing Center for Infectious Disease"/>
            <person name="Wu L."/>
            <person name="Ma J."/>
        </authorList>
    </citation>
    <scope>NUCLEOTIDE SEQUENCE [LARGE SCALE GENOMIC DNA]</scope>
    <source>
        <strain evidence="9">KCTC 42875</strain>
    </source>
</reference>
<comment type="similarity">
    <text evidence="1 5">Belongs to the peptidase S8 family.</text>
</comment>
<evidence type="ECO:0000259" key="7">
    <source>
        <dbReference type="Pfam" id="PF00082"/>
    </source>
</evidence>
<keyword evidence="6" id="KW-0732">Signal</keyword>
<dbReference type="PANTHER" id="PTHR43806:SF11">
    <property type="entry name" value="CEREVISIN-RELATED"/>
    <property type="match status" value="1"/>
</dbReference>
<keyword evidence="4 5" id="KW-0720">Serine protease</keyword>
<dbReference type="PROSITE" id="PS51892">
    <property type="entry name" value="SUBTILASE"/>
    <property type="match status" value="1"/>
</dbReference>
<evidence type="ECO:0000256" key="2">
    <source>
        <dbReference type="ARBA" id="ARBA00022670"/>
    </source>
</evidence>
<accession>A0ABV7RLP7</accession>
<dbReference type="PRINTS" id="PR00723">
    <property type="entry name" value="SUBTILISIN"/>
</dbReference>
<dbReference type="Pfam" id="PF00082">
    <property type="entry name" value="Peptidase_S8"/>
    <property type="match status" value="1"/>
</dbReference>
<gene>
    <name evidence="8" type="ORF">ACFOLC_04655</name>
</gene>
<evidence type="ECO:0000313" key="8">
    <source>
        <dbReference type="EMBL" id="MFC3550300.1"/>
    </source>
</evidence>